<name>A0A7R9A0X0_9CRUS</name>
<dbReference type="OrthoDB" id="6329218at2759"/>
<dbReference type="GO" id="GO:0004252">
    <property type="term" value="F:serine-type endopeptidase activity"/>
    <property type="evidence" value="ECO:0007669"/>
    <property type="project" value="InterPro"/>
</dbReference>
<dbReference type="InterPro" id="IPR018114">
    <property type="entry name" value="TRYPSIN_HIS"/>
</dbReference>
<dbReference type="PROSITE" id="PS50240">
    <property type="entry name" value="TRYPSIN_DOM"/>
    <property type="match status" value="1"/>
</dbReference>
<dbReference type="SUPFAM" id="SSF50494">
    <property type="entry name" value="Trypsin-like serine proteases"/>
    <property type="match status" value="1"/>
</dbReference>
<dbReference type="FunFam" id="2.40.10.10:FF:000068">
    <property type="entry name" value="transmembrane protease serine 2"/>
    <property type="match status" value="1"/>
</dbReference>
<feature type="non-terminal residue" evidence="2">
    <location>
        <position position="1"/>
    </location>
</feature>
<sequence>MKIGNEPVHPMGGMRIINGRNAQPGWFPHQVELLTSSNGHYCGGSIISREWVVTAAHCVNEGKVAKIRAGTINRFSGGTVHQVVEIIWDRSLSWRVHDYAVIRVSPPFTFGAHVKPITLGYGS</sequence>
<evidence type="ECO:0000313" key="2">
    <source>
        <dbReference type="EMBL" id="CAD7238990.1"/>
    </source>
</evidence>
<dbReference type="PRINTS" id="PR00722">
    <property type="entry name" value="CHYMOTRYPSIN"/>
</dbReference>
<dbReference type="Gene3D" id="2.40.10.10">
    <property type="entry name" value="Trypsin-like serine proteases"/>
    <property type="match status" value="2"/>
</dbReference>
<dbReference type="PANTHER" id="PTHR24252:SF7">
    <property type="entry name" value="HYALIN"/>
    <property type="match status" value="1"/>
</dbReference>
<dbReference type="EMBL" id="OB713271">
    <property type="protein sequence ID" value="CAD7238990.1"/>
    <property type="molecule type" value="Genomic_DNA"/>
</dbReference>
<gene>
    <name evidence="2" type="ORF">CTOB1V02_LOCUS16805</name>
</gene>
<accession>A0A7R9A0X0</accession>
<dbReference type="GO" id="GO:0006508">
    <property type="term" value="P:proteolysis"/>
    <property type="evidence" value="ECO:0007669"/>
    <property type="project" value="InterPro"/>
</dbReference>
<dbReference type="PROSITE" id="PS00134">
    <property type="entry name" value="TRYPSIN_HIS"/>
    <property type="match status" value="1"/>
</dbReference>
<dbReference type="InterPro" id="IPR009003">
    <property type="entry name" value="Peptidase_S1_PA"/>
</dbReference>
<dbReference type="InterPro" id="IPR001314">
    <property type="entry name" value="Peptidase_S1A"/>
</dbReference>
<dbReference type="SMART" id="SM00020">
    <property type="entry name" value="Tryp_SPc"/>
    <property type="match status" value="1"/>
</dbReference>
<dbReference type="InterPro" id="IPR043504">
    <property type="entry name" value="Peptidase_S1_PA_chymotrypsin"/>
</dbReference>
<dbReference type="Pfam" id="PF00089">
    <property type="entry name" value="Trypsin"/>
    <property type="match status" value="1"/>
</dbReference>
<reference evidence="2" key="1">
    <citation type="submission" date="2020-11" db="EMBL/GenBank/DDBJ databases">
        <authorList>
            <person name="Tran Van P."/>
        </authorList>
    </citation>
    <scope>NUCLEOTIDE SEQUENCE</scope>
</reference>
<organism evidence="2">
    <name type="scientific">Cyprideis torosa</name>
    <dbReference type="NCBI Taxonomy" id="163714"/>
    <lineage>
        <taxon>Eukaryota</taxon>
        <taxon>Metazoa</taxon>
        <taxon>Ecdysozoa</taxon>
        <taxon>Arthropoda</taxon>
        <taxon>Crustacea</taxon>
        <taxon>Oligostraca</taxon>
        <taxon>Ostracoda</taxon>
        <taxon>Podocopa</taxon>
        <taxon>Podocopida</taxon>
        <taxon>Cytherocopina</taxon>
        <taxon>Cytheroidea</taxon>
        <taxon>Cytherideidae</taxon>
        <taxon>Cyprideis</taxon>
    </lineage>
</organism>
<evidence type="ECO:0000256" key="1">
    <source>
        <dbReference type="ARBA" id="ARBA00023157"/>
    </source>
</evidence>
<proteinExistence type="predicted"/>
<dbReference type="PANTHER" id="PTHR24252">
    <property type="entry name" value="ACROSIN-RELATED"/>
    <property type="match status" value="1"/>
</dbReference>
<dbReference type="InterPro" id="IPR001254">
    <property type="entry name" value="Trypsin_dom"/>
</dbReference>
<protein>
    <submittedName>
        <fullName evidence="2">Uncharacterized protein</fullName>
    </submittedName>
</protein>
<dbReference type="AlphaFoldDB" id="A0A7R9A0X0"/>
<keyword evidence="1" id="KW-1015">Disulfide bond</keyword>